<proteinExistence type="predicted"/>
<feature type="compositionally biased region" description="Basic and acidic residues" evidence="1">
    <location>
        <begin position="42"/>
        <end position="57"/>
    </location>
</feature>
<evidence type="ECO:0000256" key="1">
    <source>
        <dbReference type="SAM" id="MobiDB-lite"/>
    </source>
</evidence>
<dbReference type="EMBL" id="MNCJ02000324">
    <property type="protein sequence ID" value="KAF5790596.1"/>
    <property type="molecule type" value="Genomic_DNA"/>
</dbReference>
<name>A0A9K3N7Y5_HELAN</name>
<evidence type="ECO:0000313" key="2">
    <source>
        <dbReference type="EMBL" id="KAF5790596.1"/>
    </source>
</evidence>
<dbReference type="Gramene" id="mRNA:HanXRQr2_Chr09g0385081">
    <property type="protein sequence ID" value="mRNA:HanXRQr2_Chr09g0385081"/>
    <property type="gene ID" value="HanXRQr2_Chr09g0385081"/>
</dbReference>
<accession>A0A9K3N7Y5</accession>
<dbReference type="Proteomes" id="UP000215914">
    <property type="component" value="Unassembled WGS sequence"/>
</dbReference>
<reference evidence="2" key="1">
    <citation type="journal article" date="2017" name="Nature">
        <title>The sunflower genome provides insights into oil metabolism, flowering and Asterid evolution.</title>
        <authorList>
            <person name="Badouin H."/>
            <person name="Gouzy J."/>
            <person name="Grassa C.J."/>
            <person name="Murat F."/>
            <person name="Staton S.E."/>
            <person name="Cottret L."/>
            <person name="Lelandais-Briere C."/>
            <person name="Owens G.L."/>
            <person name="Carrere S."/>
            <person name="Mayjonade B."/>
            <person name="Legrand L."/>
            <person name="Gill N."/>
            <person name="Kane N.C."/>
            <person name="Bowers J.E."/>
            <person name="Hubner S."/>
            <person name="Bellec A."/>
            <person name="Berard A."/>
            <person name="Berges H."/>
            <person name="Blanchet N."/>
            <person name="Boniface M.C."/>
            <person name="Brunel D."/>
            <person name="Catrice O."/>
            <person name="Chaidir N."/>
            <person name="Claudel C."/>
            <person name="Donnadieu C."/>
            <person name="Faraut T."/>
            <person name="Fievet G."/>
            <person name="Helmstetter N."/>
            <person name="King M."/>
            <person name="Knapp S.J."/>
            <person name="Lai Z."/>
            <person name="Le Paslier M.C."/>
            <person name="Lippi Y."/>
            <person name="Lorenzon L."/>
            <person name="Mandel J.R."/>
            <person name="Marage G."/>
            <person name="Marchand G."/>
            <person name="Marquand E."/>
            <person name="Bret-Mestries E."/>
            <person name="Morien E."/>
            <person name="Nambeesan S."/>
            <person name="Nguyen T."/>
            <person name="Pegot-Espagnet P."/>
            <person name="Pouilly N."/>
            <person name="Raftis F."/>
            <person name="Sallet E."/>
            <person name="Schiex T."/>
            <person name="Thomas J."/>
            <person name="Vandecasteele C."/>
            <person name="Vares D."/>
            <person name="Vear F."/>
            <person name="Vautrin S."/>
            <person name="Crespi M."/>
            <person name="Mangin B."/>
            <person name="Burke J.M."/>
            <person name="Salse J."/>
            <person name="Munos S."/>
            <person name="Vincourt P."/>
            <person name="Rieseberg L.H."/>
            <person name="Langlade N.B."/>
        </authorList>
    </citation>
    <scope>NUCLEOTIDE SEQUENCE</scope>
    <source>
        <tissue evidence="2">Leaves</tissue>
    </source>
</reference>
<sequence length="175" mass="18634">MTLRGLLQGDCRDIKFMVGDKVDPDMSRVSEKKAPRTGCSVHVEDSVAVEKGEKTSSEEAADSRGSLRAKSANDDDDDEDLESRLLRKRKAVQTSSPKAALAPRNIRLRLRSASGQKPFPATKAASKVSPVGTKGSLSKHLRSSSLVSEPLLGSSKAPIVIPPAPASSRVKDKAS</sequence>
<protein>
    <submittedName>
        <fullName evidence="2">Uncharacterized protein</fullName>
    </submittedName>
</protein>
<dbReference type="AlphaFoldDB" id="A0A9K3N7Y5"/>
<evidence type="ECO:0000313" key="3">
    <source>
        <dbReference type="Proteomes" id="UP000215914"/>
    </source>
</evidence>
<reference evidence="2" key="2">
    <citation type="submission" date="2020-06" db="EMBL/GenBank/DDBJ databases">
        <title>Helianthus annuus Genome sequencing and assembly Release 2.</title>
        <authorList>
            <person name="Gouzy J."/>
            <person name="Langlade N."/>
            <person name="Munos S."/>
        </authorList>
    </citation>
    <scope>NUCLEOTIDE SEQUENCE</scope>
    <source>
        <tissue evidence="2">Leaves</tissue>
    </source>
</reference>
<keyword evidence="3" id="KW-1185">Reference proteome</keyword>
<gene>
    <name evidence="2" type="ORF">HanXRQr2_Chr09g0385081</name>
</gene>
<feature type="compositionally biased region" description="Basic and acidic residues" evidence="1">
    <location>
        <begin position="22"/>
        <end position="34"/>
    </location>
</feature>
<comment type="caution">
    <text evidence="2">The sequence shown here is derived from an EMBL/GenBank/DDBJ whole genome shotgun (WGS) entry which is preliminary data.</text>
</comment>
<organism evidence="2 3">
    <name type="scientific">Helianthus annuus</name>
    <name type="common">Common sunflower</name>
    <dbReference type="NCBI Taxonomy" id="4232"/>
    <lineage>
        <taxon>Eukaryota</taxon>
        <taxon>Viridiplantae</taxon>
        <taxon>Streptophyta</taxon>
        <taxon>Embryophyta</taxon>
        <taxon>Tracheophyta</taxon>
        <taxon>Spermatophyta</taxon>
        <taxon>Magnoliopsida</taxon>
        <taxon>eudicotyledons</taxon>
        <taxon>Gunneridae</taxon>
        <taxon>Pentapetalae</taxon>
        <taxon>asterids</taxon>
        <taxon>campanulids</taxon>
        <taxon>Asterales</taxon>
        <taxon>Asteraceae</taxon>
        <taxon>Asteroideae</taxon>
        <taxon>Heliantheae alliance</taxon>
        <taxon>Heliantheae</taxon>
        <taxon>Helianthus</taxon>
    </lineage>
</organism>
<feature type="region of interest" description="Disordered" evidence="1">
    <location>
        <begin position="22"/>
        <end position="175"/>
    </location>
</feature>